<keyword evidence="5" id="KW-0808">Transferase</keyword>
<dbReference type="GO" id="GO:0032259">
    <property type="term" value="P:methylation"/>
    <property type="evidence" value="ECO:0007669"/>
    <property type="project" value="UniProtKB-KW"/>
</dbReference>
<keyword evidence="2" id="KW-0150">Chloroplast</keyword>
<evidence type="ECO:0000256" key="1">
    <source>
        <dbReference type="ARBA" id="ARBA00008361"/>
    </source>
</evidence>
<evidence type="ECO:0000259" key="8">
    <source>
        <dbReference type="Pfam" id="PF08241"/>
    </source>
</evidence>
<dbReference type="GO" id="GO:0010287">
    <property type="term" value="C:plastoglobule"/>
    <property type="evidence" value="ECO:0007669"/>
    <property type="project" value="UniProtKB-SubCell"/>
</dbReference>
<dbReference type="SUPFAM" id="SSF53335">
    <property type="entry name" value="S-adenosyl-L-methionine-dependent methyltransferases"/>
    <property type="match status" value="2"/>
</dbReference>
<sequence length="682" mass="74882">MAAATASASVSLNHHRSVVPKYHGVSLNSRIGVPTRFSSNGYTSRIRATSAVAVEPELRTPAQDATEAELFACPICYEPLIRKGPSGFNVPAIYRSGFKCRKCNKSYSSKDVYLDLTVTSGTKQYNEVKPARSELFRSPIVSFLYERGWRQNFNLSGFPGPDEEFKMAQEYFKVAEGGVLVDVSCGSGLFSRKFAISGAYSRVVALDFSENMLRQCYDFIKNDESIISSNLALVRADVSRLPFPSGSIDAVHAGAALHCWPSPSNAIAEINRILRSGGVFVGTTFLRVNPSAPTIFRALEQSALRTYSYFTQEEIEDLVTSCGLINYTSKVQSSFIISSMATATFAASPSLSLNHHRSLVPIQRGVSLNSKIRVPTRFSSNGFTSRIRATSAVAVEPELRTPVQGVTEAELLACPICYEPLIRKGPSGFNVPAIYRSGFKCRKCDKSYSSKNIYLDLTVTSGTKEYNESKPTGTELFRSPVVSFLYERGWRQSFNRGGFPGPDEEFNMAQDYFKVAEGGVLVDVSCGSGLFSRKFTKSGVYSRVIALDFSENMLRQCYDFIKTDESILSSNLALVRADVSRLPFFSGSVDAVHAGAALHCWPSPSNAIAEINRILRSGGIFVGTTFLRVNPSAPPILRALQQSATRTYSFLTQEEIEDLVTTCGLINYTSKVQGVYLNPVDK</sequence>
<keyword evidence="4" id="KW-0934">Plastid</keyword>
<evidence type="ECO:0000256" key="3">
    <source>
        <dbReference type="ARBA" id="ARBA00022603"/>
    </source>
</evidence>
<reference evidence="9 10" key="1">
    <citation type="submission" date="2020-09" db="EMBL/GenBank/DDBJ databases">
        <title>De no assembly of potato wild relative species, Solanum commersonii.</title>
        <authorList>
            <person name="Cho K."/>
        </authorList>
    </citation>
    <scope>NUCLEOTIDE SEQUENCE [LARGE SCALE GENOMIC DNA]</scope>
    <source>
        <strain evidence="9">LZ3.2</strain>
        <tissue evidence="9">Leaf</tissue>
    </source>
</reference>
<comment type="subcellular location">
    <subcellularLocation>
        <location evidence="7">Plastid</location>
        <location evidence="7">Chloroplast</location>
        <location evidence="7">Plastoglobule</location>
    </subcellularLocation>
</comment>
<dbReference type="InterPro" id="IPR029063">
    <property type="entry name" value="SAM-dependent_MTases_sf"/>
</dbReference>
<dbReference type="FunFam" id="3.40.50.150:FF:000144">
    <property type="entry name" value="Putative methyltransferase, chloroplastic"/>
    <property type="match status" value="2"/>
</dbReference>
<dbReference type="Gene3D" id="3.40.50.150">
    <property type="entry name" value="Vaccinia Virus protein VP39"/>
    <property type="match status" value="2"/>
</dbReference>
<name>A0A9J5Y399_SOLCO</name>
<dbReference type="OrthoDB" id="10017101at2759"/>
<proteinExistence type="inferred from homology"/>
<accession>A0A9J5Y399</accession>
<gene>
    <name evidence="9" type="ORF">H5410_035256</name>
</gene>
<keyword evidence="6" id="KW-0809">Transit peptide</keyword>
<evidence type="ECO:0000313" key="10">
    <source>
        <dbReference type="Proteomes" id="UP000824120"/>
    </source>
</evidence>
<evidence type="ECO:0000313" key="9">
    <source>
        <dbReference type="EMBL" id="KAG5594024.1"/>
    </source>
</evidence>
<evidence type="ECO:0000256" key="6">
    <source>
        <dbReference type="ARBA" id="ARBA00022946"/>
    </source>
</evidence>
<evidence type="ECO:0000256" key="2">
    <source>
        <dbReference type="ARBA" id="ARBA00022528"/>
    </source>
</evidence>
<dbReference type="EMBL" id="JACXVP010000007">
    <property type="protein sequence ID" value="KAG5594024.1"/>
    <property type="molecule type" value="Genomic_DNA"/>
</dbReference>
<comment type="caution">
    <text evidence="9">The sequence shown here is derived from an EMBL/GenBank/DDBJ whole genome shotgun (WGS) entry which is preliminary data.</text>
</comment>
<dbReference type="CDD" id="cd02440">
    <property type="entry name" value="AdoMet_MTases"/>
    <property type="match status" value="2"/>
</dbReference>
<evidence type="ECO:0000256" key="4">
    <source>
        <dbReference type="ARBA" id="ARBA00022640"/>
    </source>
</evidence>
<feature type="domain" description="Methyltransferase type 11" evidence="8">
    <location>
        <begin position="522"/>
        <end position="622"/>
    </location>
</feature>
<dbReference type="PANTHER" id="PTHR43591:SF94">
    <property type="entry name" value="METHYLTRANSFERASE TYPE 11 DOMAIN-CONTAINING PROTEIN"/>
    <property type="match status" value="1"/>
</dbReference>
<keyword evidence="10" id="KW-1185">Reference proteome</keyword>
<protein>
    <recommendedName>
        <fullName evidence="8">Methyltransferase type 11 domain-containing protein</fullName>
    </recommendedName>
</protein>
<dbReference type="Pfam" id="PF08241">
    <property type="entry name" value="Methyltransf_11"/>
    <property type="match status" value="2"/>
</dbReference>
<keyword evidence="3" id="KW-0489">Methyltransferase</keyword>
<evidence type="ECO:0000256" key="5">
    <source>
        <dbReference type="ARBA" id="ARBA00022679"/>
    </source>
</evidence>
<feature type="domain" description="Methyltransferase type 11" evidence="8">
    <location>
        <begin position="181"/>
        <end position="281"/>
    </location>
</feature>
<dbReference type="InterPro" id="IPR013216">
    <property type="entry name" value="Methyltransf_11"/>
</dbReference>
<dbReference type="Proteomes" id="UP000824120">
    <property type="component" value="Chromosome 7"/>
</dbReference>
<dbReference type="GO" id="GO:0009820">
    <property type="term" value="P:alkaloid metabolic process"/>
    <property type="evidence" value="ECO:0007669"/>
    <property type="project" value="UniProtKB-KW"/>
</dbReference>
<comment type="similarity">
    <text evidence="1">Belongs to the methyltransferase superfamily.</text>
</comment>
<dbReference type="PANTHER" id="PTHR43591">
    <property type="entry name" value="METHYLTRANSFERASE"/>
    <property type="match status" value="1"/>
</dbReference>
<organism evidence="9 10">
    <name type="scientific">Solanum commersonii</name>
    <name type="common">Commerson's wild potato</name>
    <name type="synonym">Commerson's nightshade</name>
    <dbReference type="NCBI Taxonomy" id="4109"/>
    <lineage>
        <taxon>Eukaryota</taxon>
        <taxon>Viridiplantae</taxon>
        <taxon>Streptophyta</taxon>
        <taxon>Embryophyta</taxon>
        <taxon>Tracheophyta</taxon>
        <taxon>Spermatophyta</taxon>
        <taxon>Magnoliopsida</taxon>
        <taxon>eudicotyledons</taxon>
        <taxon>Gunneridae</taxon>
        <taxon>Pentapetalae</taxon>
        <taxon>asterids</taxon>
        <taxon>lamiids</taxon>
        <taxon>Solanales</taxon>
        <taxon>Solanaceae</taxon>
        <taxon>Solanoideae</taxon>
        <taxon>Solaneae</taxon>
        <taxon>Solanum</taxon>
    </lineage>
</organism>
<dbReference type="AlphaFoldDB" id="A0A9J5Y399"/>
<evidence type="ECO:0000256" key="7">
    <source>
        <dbReference type="ARBA" id="ARBA00060463"/>
    </source>
</evidence>
<dbReference type="GO" id="GO:0008757">
    <property type="term" value="F:S-adenosylmethionine-dependent methyltransferase activity"/>
    <property type="evidence" value="ECO:0007669"/>
    <property type="project" value="InterPro"/>
</dbReference>